<evidence type="ECO:0000313" key="10">
    <source>
        <dbReference type="EMBL" id="QIR14660.1"/>
    </source>
</evidence>
<dbReference type="NCBIfam" id="NF009206">
    <property type="entry name" value="PRK12555.1"/>
    <property type="match status" value="1"/>
</dbReference>
<evidence type="ECO:0000313" key="11">
    <source>
        <dbReference type="Proteomes" id="UP000502608"/>
    </source>
</evidence>
<dbReference type="NCBIfam" id="NF001965">
    <property type="entry name" value="PRK00742.1"/>
    <property type="match status" value="1"/>
</dbReference>
<dbReference type="GO" id="GO:0008984">
    <property type="term" value="F:protein-glutamate methylesterase activity"/>
    <property type="evidence" value="ECO:0007669"/>
    <property type="project" value="UniProtKB-UniRule"/>
</dbReference>
<comment type="catalytic activity">
    <reaction evidence="5">
        <text>L-glutaminyl-[protein] + H2O = L-glutamyl-[protein] + NH4(+)</text>
        <dbReference type="Rhea" id="RHEA:16441"/>
        <dbReference type="Rhea" id="RHEA-COMP:10207"/>
        <dbReference type="Rhea" id="RHEA-COMP:10208"/>
        <dbReference type="ChEBI" id="CHEBI:15377"/>
        <dbReference type="ChEBI" id="CHEBI:28938"/>
        <dbReference type="ChEBI" id="CHEBI:29973"/>
        <dbReference type="ChEBI" id="CHEBI:30011"/>
        <dbReference type="EC" id="3.5.1.44"/>
    </reaction>
</comment>
<dbReference type="InterPro" id="IPR011006">
    <property type="entry name" value="CheY-like_superfamily"/>
</dbReference>
<sequence>MWSYLMTKQIKVLVVDDSALIRSLLGEIIRAEPDFTLVGAAPDAFAAKDMVNTFNPDVITLDVEMPKVDGLTFLDRLMKARPTPVLMVSSLTEQGAEVTLKALEIGAVDFFPKPKLDIANSMEAYRAEIVAKIRSVAMAKVQPKLTRKTPTNTAFKYKTTEKIIAIGASTGGTVALKSLLAEMPIDSPAIVITQHMPPGFTKTFAEHLDKISALHVKEAQDGERLIPGCVYLAPGDRHLLVVRSGADYRIKLSDSERVSGHRPSVDVMFQSLAQTAGSNVLGIILTGMGKDGAAGMLELLNSDGITIAQDEASSVIFGMPKAAIDLGAAQMVLSLQDIPSQIVQILNRLGKEYRI</sequence>
<dbReference type="AlphaFoldDB" id="A0A6G9QJD1"/>
<dbReference type="PANTHER" id="PTHR42872">
    <property type="entry name" value="PROTEIN-GLUTAMATE METHYLESTERASE/PROTEIN-GLUTAMINE GLUTAMINASE"/>
    <property type="match status" value="1"/>
</dbReference>
<feature type="domain" description="CheB-type methylesterase" evidence="9">
    <location>
        <begin position="157"/>
        <end position="349"/>
    </location>
</feature>
<evidence type="ECO:0000256" key="3">
    <source>
        <dbReference type="ARBA" id="ARBA00022801"/>
    </source>
</evidence>
<dbReference type="InterPro" id="IPR035909">
    <property type="entry name" value="CheB_C"/>
</dbReference>
<dbReference type="Pfam" id="PF01339">
    <property type="entry name" value="CheB_methylest"/>
    <property type="match status" value="1"/>
</dbReference>
<dbReference type="EC" id="3.1.1.61" evidence="5"/>
<evidence type="ECO:0000256" key="1">
    <source>
        <dbReference type="ARBA" id="ARBA00022490"/>
    </source>
</evidence>
<dbReference type="InterPro" id="IPR008248">
    <property type="entry name" value="CheB-like"/>
</dbReference>
<proteinExistence type="inferred from homology"/>
<evidence type="ECO:0000256" key="6">
    <source>
        <dbReference type="PROSITE-ProRule" id="PRU00050"/>
    </source>
</evidence>
<evidence type="ECO:0000256" key="4">
    <source>
        <dbReference type="ARBA" id="ARBA00048267"/>
    </source>
</evidence>
<dbReference type="PIRSF" id="PIRSF000876">
    <property type="entry name" value="RR_chemtxs_CheB"/>
    <property type="match status" value="1"/>
</dbReference>
<dbReference type="CDD" id="cd17541">
    <property type="entry name" value="REC_CheB-like"/>
    <property type="match status" value="1"/>
</dbReference>
<dbReference type="GO" id="GO:0050568">
    <property type="term" value="F:protein-glutamine glutaminase activity"/>
    <property type="evidence" value="ECO:0007669"/>
    <property type="project" value="UniProtKB-UniRule"/>
</dbReference>
<organism evidence="10 11">
    <name type="scientific">Shewanella aestuarii</name>
    <dbReference type="NCBI Taxonomy" id="1028752"/>
    <lineage>
        <taxon>Bacteria</taxon>
        <taxon>Pseudomonadati</taxon>
        <taxon>Pseudomonadota</taxon>
        <taxon>Gammaproteobacteria</taxon>
        <taxon>Alteromonadales</taxon>
        <taxon>Shewanellaceae</taxon>
        <taxon>Shewanella</taxon>
    </lineage>
</organism>
<keyword evidence="2 5" id="KW-0145">Chemotaxis</keyword>
<keyword evidence="3 5" id="KW-0378">Hydrolase</keyword>
<dbReference type="EC" id="3.5.1.44" evidence="5"/>
<dbReference type="HAMAP" id="MF_00099">
    <property type="entry name" value="CheB_chemtxs"/>
    <property type="match status" value="1"/>
</dbReference>
<dbReference type="Gene3D" id="3.40.50.180">
    <property type="entry name" value="Methylesterase CheB, C-terminal domain"/>
    <property type="match status" value="1"/>
</dbReference>
<dbReference type="InterPro" id="IPR001789">
    <property type="entry name" value="Sig_transdc_resp-reg_receiver"/>
</dbReference>
<accession>A0A6G9QJD1</accession>
<dbReference type="SMART" id="SM00448">
    <property type="entry name" value="REC"/>
    <property type="match status" value="1"/>
</dbReference>
<dbReference type="InterPro" id="IPR000673">
    <property type="entry name" value="Sig_transdc_resp-reg_Me-estase"/>
</dbReference>
<dbReference type="GO" id="GO:0006935">
    <property type="term" value="P:chemotaxis"/>
    <property type="evidence" value="ECO:0007669"/>
    <property type="project" value="UniProtKB-UniRule"/>
</dbReference>
<comment type="function">
    <text evidence="5">Involved in chemotaxis. Part of a chemotaxis signal transduction system that modulates chemotaxis in response to various stimuli. Catalyzes the demethylation of specific methylglutamate residues introduced into the chemoreceptors (methyl-accepting chemotaxis proteins or MCP) by CheR. Also mediates the irreversible deamidation of specific glutamine residues to glutamic acid.</text>
</comment>
<feature type="modified residue" description="4-aspartylphosphate" evidence="5 7">
    <location>
        <position position="62"/>
    </location>
</feature>
<dbReference type="GO" id="GO:0000156">
    <property type="term" value="F:phosphorelay response regulator activity"/>
    <property type="evidence" value="ECO:0007669"/>
    <property type="project" value="InterPro"/>
</dbReference>
<dbReference type="PROSITE" id="PS50122">
    <property type="entry name" value="CHEB"/>
    <property type="match status" value="1"/>
</dbReference>
<comment type="catalytic activity">
    <reaction evidence="4 5">
        <text>[protein]-L-glutamate 5-O-methyl ester + H2O = L-glutamyl-[protein] + methanol + H(+)</text>
        <dbReference type="Rhea" id="RHEA:23236"/>
        <dbReference type="Rhea" id="RHEA-COMP:10208"/>
        <dbReference type="Rhea" id="RHEA-COMP:10311"/>
        <dbReference type="ChEBI" id="CHEBI:15377"/>
        <dbReference type="ChEBI" id="CHEBI:15378"/>
        <dbReference type="ChEBI" id="CHEBI:17790"/>
        <dbReference type="ChEBI" id="CHEBI:29973"/>
        <dbReference type="ChEBI" id="CHEBI:82795"/>
        <dbReference type="EC" id="3.1.1.61"/>
    </reaction>
</comment>
<dbReference type="CDD" id="cd16432">
    <property type="entry name" value="CheB_Rec"/>
    <property type="match status" value="1"/>
</dbReference>
<evidence type="ECO:0000256" key="2">
    <source>
        <dbReference type="ARBA" id="ARBA00022500"/>
    </source>
</evidence>
<dbReference type="Pfam" id="PF00072">
    <property type="entry name" value="Response_reg"/>
    <property type="match status" value="1"/>
</dbReference>
<feature type="domain" description="Response regulatory" evidence="8">
    <location>
        <begin position="11"/>
        <end position="128"/>
    </location>
</feature>
<comment type="subcellular location">
    <subcellularLocation>
        <location evidence="5">Cytoplasm</location>
    </subcellularLocation>
</comment>
<dbReference type="Proteomes" id="UP000502608">
    <property type="component" value="Chromosome"/>
</dbReference>
<evidence type="ECO:0000259" key="8">
    <source>
        <dbReference type="PROSITE" id="PS50110"/>
    </source>
</evidence>
<feature type="active site" evidence="5 6">
    <location>
        <position position="169"/>
    </location>
</feature>
<dbReference type="KEGG" id="saes:HBH39_09325"/>
<dbReference type="SUPFAM" id="SSF52738">
    <property type="entry name" value="Methylesterase CheB, C-terminal domain"/>
    <property type="match status" value="1"/>
</dbReference>
<name>A0A6G9QJD1_9GAMM</name>
<dbReference type="GO" id="GO:0005737">
    <property type="term" value="C:cytoplasm"/>
    <property type="evidence" value="ECO:0007669"/>
    <property type="project" value="UniProtKB-SubCell"/>
</dbReference>
<dbReference type="Gene3D" id="3.40.50.2300">
    <property type="match status" value="1"/>
</dbReference>
<evidence type="ECO:0000256" key="7">
    <source>
        <dbReference type="PROSITE-ProRule" id="PRU00169"/>
    </source>
</evidence>
<reference evidence="10 11" key="1">
    <citation type="submission" date="2020-03" db="EMBL/GenBank/DDBJ databases">
        <title>Complete genome sequence of Shewanella sp.</title>
        <authorList>
            <person name="Kim Y.-S."/>
            <person name="Kim S.-J."/>
            <person name="Jung H.-K."/>
            <person name="Kim K.-H."/>
        </authorList>
    </citation>
    <scope>NUCLEOTIDE SEQUENCE [LARGE SCALE GENOMIC DNA]</scope>
    <source>
        <strain evidence="10 11">PN3F2</strain>
    </source>
</reference>
<comment type="PTM">
    <text evidence="5">Phosphorylated by CheA. Phosphorylation of the N-terminal regulatory domain activates the methylesterase activity.</text>
</comment>
<feature type="active site" evidence="5 6">
    <location>
        <position position="195"/>
    </location>
</feature>
<evidence type="ECO:0000259" key="9">
    <source>
        <dbReference type="PROSITE" id="PS50122"/>
    </source>
</evidence>
<protein>
    <recommendedName>
        <fullName evidence="5">Protein-glutamate methylesterase/protein-glutamine glutaminase</fullName>
        <ecNumber evidence="5">3.1.1.61</ecNumber>
        <ecNumber evidence="5">3.5.1.44</ecNumber>
    </recommendedName>
</protein>
<dbReference type="PROSITE" id="PS50110">
    <property type="entry name" value="RESPONSE_REGULATORY"/>
    <property type="match status" value="1"/>
</dbReference>
<gene>
    <name evidence="5" type="primary">cheB</name>
    <name evidence="10" type="ORF">HBH39_09325</name>
</gene>
<keyword evidence="1 5" id="KW-0963">Cytoplasm</keyword>
<keyword evidence="5 7" id="KW-0597">Phosphoprotein</keyword>
<keyword evidence="11" id="KW-1185">Reference proteome</keyword>
<dbReference type="EMBL" id="CP050313">
    <property type="protein sequence ID" value="QIR14660.1"/>
    <property type="molecule type" value="Genomic_DNA"/>
</dbReference>
<evidence type="ECO:0000256" key="5">
    <source>
        <dbReference type="HAMAP-Rule" id="MF_00099"/>
    </source>
</evidence>
<dbReference type="PANTHER" id="PTHR42872:SF6">
    <property type="entry name" value="PROTEIN-GLUTAMATE METHYLESTERASE_PROTEIN-GLUTAMINE GLUTAMINASE"/>
    <property type="match status" value="1"/>
</dbReference>
<feature type="active site" evidence="5 6">
    <location>
        <position position="291"/>
    </location>
</feature>
<comment type="domain">
    <text evidence="5">Contains a C-terminal catalytic domain, and an N-terminal region which modulates catalytic activity.</text>
</comment>
<dbReference type="SUPFAM" id="SSF52172">
    <property type="entry name" value="CheY-like"/>
    <property type="match status" value="1"/>
</dbReference>
<comment type="similarity">
    <text evidence="5">Belongs to the CheB family.</text>
</comment>